<dbReference type="InterPro" id="IPR001708">
    <property type="entry name" value="YidC/ALB3/OXA1/COX18"/>
</dbReference>
<dbReference type="GO" id="GO:0015031">
    <property type="term" value="P:protein transport"/>
    <property type="evidence" value="ECO:0007669"/>
    <property type="project" value="UniProtKB-KW"/>
</dbReference>
<dbReference type="Pfam" id="PF02096">
    <property type="entry name" value="60KD_IMP"/>
    <property type="match status" value="1"/>
</dbReference>
<dbReference type="RefSeq" id="WP_103208166.1">
    <property type="nucleotide sequence ID" value="NZ_CAJUZQ010000040.1"/>
</dbReference>
<dbReference type="GO" id="GO:0005886">
    <property type="term" value="C:plasma membrane"/>
    <property type="evidence" value="ECO:0007669"/>
    <property type="project" value="UniProtKB-SubCell"/>
</dbReference>
<organism evidence="10 11">
    <name type="scientific">Staphylococcus felis</name>
    <dbReference type="NCBI Taxonomy" id="46127"/>
    <lineage>
        <taxon>Bacteria</taxon>
        <taxon>Bacillati</taxon>
        <taxon>Bacillota</taxon>
        <taxon>Bacilli</taxon>
        <taxon>Bacillales</taxon>
        <taxon>Staphylococcaceae</taxon>
        <taxon>Staphylococcus</taxon>
    </lineage>
</organism>
<keyword evidence="6" id="KW-1133">Transmembrane helix</keyword>
<keyword evidence="3" id="KW-1003">Cell membrane</keyword>
<reference evidence="10 11" key="1">
    <citation type="journal article" date="2018" name="Vet. Microbiol.">
        <title>Characterisation of Staphylococcus felis isolated from cats using whole genome sequencing.</title>
        <authorList>
            <person name="Worthing K."/>
            <person name="Pang S."/>
            <person name="Trott D.J."/>
            <person name="Abraham S."/>
            <person name="Coombs G.W."/>
            <person name="Jordan D."/>
            <person name="McIntyre L."/>
            <person name="Davies M.R."/>
            <person name="Norris J."/>
        </authorList>
    </citation>
    <scope>NUCLEOTIDE SEQUENCE [LARGE SCALE GENOMIC DNA]</scope>
    <source>
        <strain evidence="10 11">F9</strain>
    </source>
</reference>
<comment type="subcellular location">
    <subcellularLocation>
        <location evidence="1">Cell membrane</location>
        <topology evidence="1">Multi-pass membrane protein</topology>
    </subcellularLocation>
    <subcellularLocation>
        <location evidence="9">Membrane</location>
        <topology evidence="9">Multi-pass membrane protein</topology>
    </subcellularLocation>
</comment>
<evidence type="ECO:0000256" key="7">
    <source>
        <dbReference type="ARBA" id="ARBA00023136"/>
    </source>
</evidence>
<evidence type="ECO:0000256" key="4">
    <source>
        <dbReference type="ARBA" id="ARBA00022692"/>
    </source>
</evidence>
<dbReference type="GO" id="GO:0051205">
    <property type="term" value="P:protein insertion into membrane"/>
    <property type="evidence" value="ECO:0007669"/>
    <property type="project" value="TreeGrafter"/>
</dbReference>
<protein>
    <submittedName>
        <fullName evidence="10">Membrane protein insertase YidC</fullName>
    </submittedName>
</protein>
<dbReference type="GeneID" id="48057851"/>
<evidence type="ECO:0000313" key="10">
    <source>
        <dbReference type="EMBL" id="REH91115.1"/>
    </source>
</evidence>
<dbReference type="AlphaFoldDB" id="A0A2K3ZFQ5"/>
<dbReference type="EMBL" id="QKXQ01000562">
    <property type="protein sequence ID" value="REH91115.1"/>
    <property type="molecule type" value="Genomic_DNA"/>
</dbReference>
<name>A0A2K3ZFQ5_9STAP</name>
<evidence type="ECO:0000256" key="6">
    <source>
        <dbReference type="ARBA" id="ARBA00022989"/>
    </source>
</evidence>
<evidence type="ECO:0000256" key="9">
    <source>
        <dbReference type="RuleBase" id="RU003945"/>
    </source>
</evidence>
<dbReference type="GO" id="GO:0032977">
    <property type="term" value="F:membrane insertase activity"/>
    <property type="evidence" value="ECO:0007669"/>
    <property type="project" value="InterPro"/>
</dbReference>
<evidence type="ECO:0000256" key="1">
    <source>
        <dbReference type="ARBA" id="ARBA00004651"/>
    </source>
</evidence>
<keyword evidence="7" id="KW-0472">Membrane</keyword>
<evidence type="ECO:0000256" key="3">
    <source>
        <dbReference type="ARBA" id="ARBA00022475"/>
    </source>
</evidence>
<evidence type="ECO:0000313" key="11">
    <source>
        <dbReference type="Proteomes" id="UP000256562"/>
    </source>
</evidence>
<sequence>MLKQKKMMLLMMMLIIVLSGCNYERNSDKTGFFYNVFAKPLDMLLRWLGEIFNHNYGLAIIVIVLIVRLILLPLMLPQSRAGHLSRMKKPIIDPYMKEMKQKAKEAKTPEEKKKINQQIFQKYNEFGMNPFKQMLGCLPVLIQIPILFGLLISIKYPSHEGIYQNRHFLWFDLTQPDLGLTLIAGLLYFIQPLVNLGNMENKKVGYGLAIVMPLFIVSIALHSPSFLGLYWATNATFLIIQTTCTNLIFSRVAQREAEKLKRILQKNHNEKI</sequence>
<dbReference type="NCBIfam" id="TIGR03592">
    <property type="entry name" value="yidC_oxa1_cterm"/>
    <property type="match status" value="1"/>
</dbReference>
<keyword evidence="5" id="KW-0653">Protein transport</keyword>
<dbReference type="PANTHER" id="PTHR12428">
    <property type="entry name" value="OXA1"/>
    <property type="match status" value="1"/>
</dbReference>
<dbReference type="InterPro" id="IPR047196">
    <property type="entry name" value="YidC_ALB_C"/>
</dbReference>
<dbReference type="CDD" id="cd20070">
    <property type="entry name" value="5TM_YidC_Alb3"/>
    <property type="match status" value="1"/>
</dbReference>
<keyword evidence="2" id="KW-0813">Transport</keyword>
<evidence type="ECO:0000256" key="5">
    <source>
        <dbReference type="ARBA" id="ARBA00022927"/>
    </source>
</evidence>
<keyword evidence="8" id="KW-0143">Chaperone</keyword>
<keyword evidence="4 9" id="KW-0812">Transmembrane</keyword>
<accession>A0A2K3ZFQ5</accession>
<comment type="similarity">
    <text evidence="9">Belongs to the OXA1/ALB3/YidC family.</text>
</comment>
<proteinExistence type="inferred from homology"/>
<dbReference type="InterPro" id="IPR028055">
    <property type="entry name" value="YidC/Oxa/ALB_C"/>
</dbReference>
<dbReference type="PANTHER" id="PTHR12428:SF65">
    <property type="entry name" value="CYTOCHROME C OXIDASE ASSEMBLY PROTEIN COX18, MITOCHONDRIAL"/>
    <property type="match status" value="1"/>
</dbReference>
<dbReference type="Proteomes" id="UP000256562">
    <property type="component" value="Unassembled WGS sequence"/>
</dbReference>
<dbReference type="KEGG" id="sfq:C7J90_06405"/>
<comment type="caution">
    <text evidence="10">The sequence shown here is derived from an EMBL/GenBank/DDBJ whole genome shotgun (WGS) entry which is preliminary data.</text>
</comment>
<dbReference type="PROSITE" id="PS51257">
    <property type="entry name" value="PROKAR_LIPOPROTEIN"/>
    <property type="match status" value="1"/>
</dbReference>
<gene>
    <name evidence="10" type="ORF">DOS83_11795</name>
</gene>
<dbReference type="OrthoDB" id="9780552at2"/>
<evidence type="ECO:0000256" key="8">
    <source>
        <dbReference type="ARBA" id="ARBA00023186"/>
    </source>
</evidence>
<evidence type="ECO:0000256" key="2">
    <source>
        <dbReference type="ARBA" id="ARBA00022448"/>
    </source>
</evidence>